<comment type="caution">
    <text evidence="1">The sequence shown here is derived from an EMBL/GenBank/DDBJ whole genome shotgun (WGS) entry which is preliminary data.</text>
</comment>
<name>A0AC61DD64_9FIRM</name>
<keyword evidence="2" id="KW-1185">Reference proteome</keyword>
<organism evidence="1 2">
    <name type="scientific">Sporanaerobium hydrogeniformans</name>
    <dbReference type="NCBI Taxonomy" id="3072179"/>
    <lineage>
        <taxon>Bacteria</taxon>
        <taxon>Bacillati</taxon>
        <taxon>Bacillota</taxon>
        <taxon>Clostridia</taxon>
        <taxon>Lachnospirales</taxon>
        <taxon>Lachnospiraceae</taxon>
        <taxon>Sporanaerobium</taxon>
    </lineage>
</organism>
<gene>
    <name evidence="1" type="ORF">CS063_07435</name>
</gene>
<sequence>MAITFKLQDFEGPLDLLLYLIEKNKMNIYDIEIASITDQYMAYLEDTSKVELEQLSEFIVMASTLLVIKSRMLLPKEPQLLESEEDPREELVRKLLEYKKVKYVSEQLKEHQEDSDTYCFRNQIAKMEVPEVEIPYNVLLEDVSLKGLYDTFEMLMRQKDLELQEKEERKIDYTLLKRDVYTIEQKGQYILNLITLKKKITFFEICSRQMPKIELIVTFMALLELVHKKQIQIEQNQPLGDIQITGGMCDAENGD</sequence>
<reference evidence="1" key="1">
    <citation type="submission" date="2017-10" db="EMBL/GenBank/DDBJ databases">
        <title>Genome sequence of cellulolytic Lachnospiraceae bacterium XHS1971 isolated from hotspring sediment.</title>
        <authorList>
            <person name="Vasudevan G."/>
            <person name="Joshi A.J."/>
            <person name="Hivarkar S."/>
            <person name="Lanjekar V.B."/>
            <person name="Dhakephalkar P.K."/>
            <person name="Dagar S."/>
        </authorList>
    </citation>
    <scope>NUCLEOTIDE SEQUENCE</scope>
    <source>
        <strain evidence="1">XHS1971</strain>
    </source>
</reference>
<dbReference type="EMBL" id="PEDL01000005">
    <property type="protein sequence ID" value="PHV71154.1"/>
    <property type="molecule type" value="Genomic_DNA"/>
</dbReference>
<proteinExistence type="predicted"/>
<evidence type="ECO:0000313" key="2">
    <source>
        <dbReference type="Proteomes" id="UP000224460"/>
    </source>
</evidence>
<accession>A0AC61DD64</accession>
<protein>
    <submittedName>
        <fullName evidence="1">Segregation/condensation protein A</fullName>
    </submittedName>
</protein>
<dbReference type="Proteomes" id="UP000224460">
    <property type="component" value="Unassembled WGS sequence"/>
</dbReference>
<evidence type="ECO:0000313" key="1">
    <source>
        <dbReference type="EMBL" id="PHV71154.1"/>
    </source>
</evidence>